<dbReference type="AlphaFoldDB" id="Q6L2D5"/>
<evidence type="ECO:0000313" key="8">
    <source>
        <dbReference type="Proteomes" id="UP000000438"/>
    </source>
</evidence>
<dbReference type="GO" id="GO:0050660">
    <property type="term" value="F:flavin adenine dinucleotide binding"/>
    <property type="evidence" value="ECO:0007669"/>
    <property type="project" value="InterPro"/>
</dbReference>
<dbReference type="Pfam" id="PF01012">
    <property type="entry name" value="ETF"/>
    <property type="match status" value="1"/>
</dbReference>
<reference evidence="7 9" key="3">
    <citation type="submission" date="2017-04" db="EMBL/GenBank/DDBJ databases">
        <authorList>
            <person name="Varghese N."/>
            <person name="Submissions S."/>
        </authorList>
    </citation>
    <scope>NUCLEOTIDE SEQUENCE [LARGE SCALE GENOMIC DNA]</scope>
    <source>
        <strain evidence="7 9">DSM 9789</strain>
    </source>
</reference>
<dbReference type="Proteomes" id="UP000192315">
    <property type="component" value="Unassembled WGS sequence"/>
</dbReference>
<evidence type="ECO:0000313" key="6">
    <source>
        <dbReference type="EMBL" id="AAT42867.1"/>
    </source>
</evidence>
<evidence type="ECO:0000313" key="9">
    <source>
        <dbReference type="Proteomes" id="UP000192315"/>
    </source>
</evidence>
<dbReference type="EMBL" id="FWYE01000005">
    <property type="protein sequence ID" value="SMD31628.1"/>
    <property type="molecule type" value="Genomic_DNA"/>
</dbReference>
<name>Q6L2D5_PICTO</name>
<organism evidence="6 8">
    <name type="scientific">Picrophilus torridus (strain ATCC 700027 / DSM 9790 / JCM 10055 / NBRC 100828 / KAW 2/3)</name>
    <dbReference type="NCBI Taxonomy" id="1122961"/>
    <lineage>
        <taxon>Archaea</taxon>
        <taxon>Methanobacteriati</taxon>
        <taxon>Thermoplasmatota</taxon>
        <taxon>Thermoplasmata</taxon>
        <taxon>Thermoplasmatales</taxon>
        <taxon>Picrophilaceae</taxon>
        <taxon>Picrophilus</taxon>
    </lineage>
</organism>
<dbReference type="SUPFAM" id="SSF52402">
    <property type="entry name" value="Adenine nucleotide alpha hydrolases-like"/>
    <property type="match status" value="1"/>
</dbReference>
<dbReference type="InterPro" id="IPR014730">
    <property type="entry name" value="ETF_a/b_N"/>
</dbReference>
<evidence type="ECO:0000259" key="5">
    <source>
        <dbReference type="Pfam" id="PF01012"/>
    </source>
</evidence>
<dbReference type="InterPro" id="IPR014729">
    <property type="entry name" value="Rossmann-like_a/b/a_fold"/>
</dbReference>
<sequence>MKSLIISDDVEISCELLTYLRDKMDLDLISIKNDEVLYYGAGNVYFFDDPLENEISKRALEISKDYDYIFASSTVLGRSVAGYLSAAMNKIAIPEIISIEFNDTVKTRRYFYGGKTILEEESDARIFTVQKGISDKKRLDNKSREQDLKNDGNVNIIDRTENRGSSSNIENARIIVSVGRGLSKKEDINIVEPLARVLNAEIAGSRPLCLDLKWLPEDRQVGISGKKVRPDVYIAIGISGQIQHIAGMRDSKIVIAINKDENAPIFDECDYGIVGDLYRIVPELVKKLS</sequence>
<keyword evidence="3" id="KW-0285">Flavoprotein</keyword>
<gene>
    <name evidence="6" type="ordered locus">PTO0282</name>
    <name evidence="7" type="ORF">SAMN02745355_1587</name>
</gene>
<dbReference type="InterPro" id="IPR014731">
    <property type="entry name" value="ETF_asu_C"/>
</dbReference>
<proteinExistence type="inferred from homology"/>
<dbReference type="GO" id="GO:0009055">
    <property type="term" value="F:electron transfer activity"/>
    <property type="evidence" value="ECO:0007669"/>
    <property type="project" value="InterPro"/>
</dbReference>
<dbReference type="InterPro" id="IPR029035">
    <property type="entry name" value="DHS-like_NAD/FAD-binding_dom"/>
</dbReference>
<dbReference type="PaxDb" id="263820-PTO0282"/>
<dbReference type="GeneID" id="2844254"/>
<dbReference type="KEGG" id="pto:PTO0282"/>
<dbReference type="Pfam" id="PF00766">
    <property type="entry name" value="ETF_alpha"/>
    <property type="match status" value="1"/>
</dbReference>
<keyword evidence="2" id="KW-0813">Transport</keyword>
<dbReference type="EMBL" id="AE017261">
    <property type="protein sequence ID" value="AAT42867.1"/>
    <property type="molecule type" value="Genomic_DNA"/>
</dbReference>
<dbReference type="PIRSF" id="PIRSF000089">
    <property type="entry name" value="Electra_flavoP_a"/>
    <property type="match status" value="1"/>
</dbReference>
<dbReference type="InParanoid" id="Q6L2D5"/>
<feature type="domain" description="Electron transfer flavoprotein alpha subunit C-terminal" evidence="4">
    <location>
        <begin position="168"/>
        <end position="249"/>
    </location>
</feature>
<dbReference type="SUPFAM" id="SSF52467">
    <property type="entry name" value="DHS-like NAD/FAD-binding domain"/>
    <property type="match status" value="1"/>
</dbReference>
<evidence type="ECO:0000259" key="4">
    <source>
        <dbReference type="Pfam" id="PF00766"/>
    </source>
</evidence>
<dbReference type="OrthoDB" id="307696at2157"/>
<dbReference type="STRING" id="263820.PTO0282"/>
<evidence type="ECO:0000313" key="7">
    <source>
        <dbReference type="EMBL" id="SMD31628.1"/>
    </source>
</evidence>
<reference evidence="6 8" key="1">
    <citation type="journal article" date="2004" name="Proc. Natl. Acad. Sci. U.S.A.">
        <title>Genome sequence of Picrophilus torridus and its implications for life around pH 0.</title>
        <authorList>
            <person name="Futterer O."/>
            <person name="Angelov A."/>
            <person name="Liesegang H."/>
            <person name="Gottschalk G."/>
            <person name="Schleper C."/>
            <person name="Schepers B."/>
            <person name="Dock C."/>
            <person name="Antranikian G."/>
            <person name="Liebl W."/>
        </authorList>
    </citation>
    <scope>NUCLEOTIDE SEQUENCE [LARGE SCALE GENOMIC DNA]</scope>
    <source>
        <strain evidence="8">ATCC 700027 / DSM 9790 / JCM 10055 / NBRC 100828</strain>
        <strain evidence="6">DSM 9790</strain>
    </source>
</reference>
<dbReference type="FunFam" id="3.40.50.1220:FF:000004">
    <property type="entry name" value="Electron transfer flavoprotein"/>
    <property type="match status" value="1"/>
</dbReference>
<evidence type="ECO:0000256" key="2">
    <source>
        <dbReference type="ARBA" id="ARBA00022448"/>
    </source>
</evidence>
<dbReference type="PATRIC" id="fig|263820.9.peg.303"/>
<dbReference type="Gene3D" id="3.40.50.620">
    <property type="entry name" value="HUPs"/>
    <property type="match status" value="1"/>
</dbReference>
<keyword evidence="9" id="KW-1185">Reference proteome</keyword>
<feature type="domain" description="Electron transfer flavoprotein alpha/beta-subunit N-terminal" evidence="5">
    <location>
        <begin position="38"/>
        <end position="140"/>
    </location>
</feature>
<evidence type="ECO:0000256" key="1">
    <source>
        <dbReference type="ARBA" id="ARBA00005817"/>
    </source>
</evidence>
<dbReference type="InterPro" id="IPR001308">
    <property type="entry name" value="ETF_a/FixB"/>
</dbReference>
<dbReference type="FunCoup" id="Q6L2D5">
    <property type="interactions" value="78"/>
</dbReference>
<dbReference type="GO" id="GO:0033539">
    <property type="term" value="P:fatty acid beta-oxidation using acyl-CoA dehydrogenase"/>
    <property type="evidence" value="ECO:0007669"/>
    <property type="project" value="TreeGrafter"/>
</dbReference>
<reference evidence="6" key="2">
    <citation type="submission" date="2004-02" db="EMBL/GenBank/DDBJ databases">
        <authorList>
            <person name="Fuetterer O."/>
            <person name="Angelov A."/>
            <person name="Liesegang H."/>
            <person name="Gottschalk G."/>
            <person name="Schleper C."/>
            <person name="Schepers B."/>
            <person name="Dock C."/>
            <person name="Antranikian G."/>
            <person name="Liebl W."/>
        </authorList>
    </citation>
    <scope>NUCLEOTIDE SEQUENCE</scope>
    <source>
        <strain evidence="6">DSM 9790</strain>
    </source>
</reference>
<dbReference type="PANTHER" id="PTHR43153">
    <property type="entry name" value="ELECTRON TRANSFER FLAVOPROTEIN ALPHA"/>
    <property type="match status" value="1"/>
</dbReference>
<dbReference type="HOGENOM" id="CLU_034178_0_1_2"/>
<protein>
    <submittedName>
        <fullName evidence="6 7">Electron transfer flavoprotein alpha subunit</fullName>
    </submittedName>
</protein>
<dbReference type="PANTHER" id="PTHR43153:SF11">
    <property type="entry name" value="ELECTRON TRANSFER FLAVOPROTEIN, SUBUNIT ALPHA (ETFA)"/>
    <property type="match status" value="1"/>
</dbReference>
<evidence type="ECO:0000256" key="3">
    <source>
        <dbReference type="ARBA" id="ARBA00022630"/>
    </source>
</evidence>
<comment type="similarity">
    <text evidence="1">Belongs to the ETF alpha-subunit/FixB family.</text>
</comment>
<dbReference type="Proteomes" id="UP000000438">
    <property type="component" value="Chromosome"/>
</dbReference>
<dbReference type="Gene3D" id="3.40.50.1220">
    <property type="entry name" value="TPP-binding domain"/>
    <property type="match status" value="1"/>
</dbReference>
<dbReference type="eggNOG" id="arCOG00447">
    <property type="taxonomic scope" value="Archaea"/>
</dbReference>
<dbReference type="RefSeq" id="WP_011177083.1">
    <property type="nucleotide sequence ID" value="NC_005877.1"/>
</dbReference>
<accession>Q6L2D5</accession>
<accession>A0A8G2FY78</accession>